<dbReference type="InterPro" id="IPR014745">
    <property type="entry name" value="MHC_II_a/b_N"/>
</dbReference>
<dbReference type="SUPFAM" id="SSF54452">
    <property type="entry name" value="MHC antigen-recognition domain"/>
    <property type="match status" value="1"/>
</dbReference>
<dbReference type="InterPro" id="IPR036179">
    <property type="entry name" value="Ig-like_dom_sf"/>
</dbReference>
<evidence type="ECO:0000256" key="5">
    <source>
        <dbReference type="ARBA" id="ARBA00023180"/>
    </source>
</evidence>
<dbReference type="AlphaFoldDB" id="A0A8T3CQM4"/>
<dbReference type="PANTHER" id="PTHR19944:SF99">
    <property type="entry name" value="HLA CLASS II HISTOCOMPATIBILITY ANTIGEN, DRB1 BETA CHAIN"/>
    <property type="match status" value="1"/>
</dbReference>
<organism evidence="8 9">
    <name type="scientific">Albula goreensis</name>
    <dbReference type="NCBI Taxonomy" id="1534307"/>
    <lineage>
        <taxon>Eukaryota</taxon>
        <taxon>Metazoa</taxon>
        <taxon>Chordata</taxon>
        <taxon>Craniata</taxon>
        <taxon>Vertebrata</taxon>
        <taxon>Euteleostomi</taxon>
        <taxon>Actinopterygii</taxon>
        <taxon>Neopterygii</taxon>
        <taxon>Teleostei</taxon>
        <taxon>Albuliformes</taxon>
        <taxon>Albulidae</taxon>
        <taxon>Albula</taxon>
    </lineage>
</organism>
<dbReference type="InterPro" id="IPR050160">
    <property type="entry name" value="MHC/Immunoglobulin"/>
</dbReference>
<dbReference type="InterPro" id="IPR000353">
    <property type="entry name" value="MHC_II_b_N"/>
</dbReference>
<dbReference type="Pfam" id="PF07654">
    <property type="entry name" value="C1-set"/>
    <property type="match status" value="1"/>
</dbReference>
<reference evidence="8" key="1">
    <citation type="submission" date="2021-01" db="EMBL/GenBank/DDBJ databases">
        <authorList>
            <person name="Zahm M."/>
            <person name="Roques C."/>
            <person name="Cabau C."/>
            <person name="Klopp C."/>
            <person name="Donnadieu C."/>
            <person name="Jouanno E."/>
            <person name="Lampietro C."/>
            <person name="Louis A."/>
            <person name="Herpin A."/>
            <person name="Echchiki A."/>
            <person name="Berthelot C."/>
            <person name="Parey E."/>
            <person name="Roest-Crollius H."/>
            <person name="Braasch I."/>
            <person name="Postlethwait J."/>
            <person name="Bobe J."/>
            <person name="Montfort J."/>
            <person name="Bouchez O."/>
            <person name="Begum T."/>
            <person name="Mejri S."/>
            <person name="Adams A."/>
            <person name="Chen W.-J."/>
            <person name="Guiguen Y."/>
        </authorList>
    </citation>
    <scope>NUCLEOTIDE SEQUENCE</scope>
    <source>
        <tissue evidence="8">Blood</tissue>
    </source>
</reference>
<gene>
    <name evidence="8" type="ORF">AGOR_G00210340</name>
</gene>
<dbReference type="InterPro" id="IPR007110">
    <property type="entry name" value="Ig-like_dom"/>
</dbReference>
<evidence type="ECO:0000256" key="3">
    <source>
        <dbReference type="ARBA" id="ARBA00022989"/>
    </source>
</evidence>
<name>A0A8T3CQM4_9TELE</name>
<keyword evidence="5" id="KW-0325">Glycoprotein</keyword>
<protein>
    <recommendedName>
        <fullName evidence="7">Ig-like domain-containing protein</fullName>
    </recommendedName>
</protein>
<evidence type="ECO:0000256" key="4">
    <source>
        <dbReference type="ARBA" id="ARBA00023157"/>
    </source>
</evidence>
<dbReference type="PROSITE" id="PS50835">
    <property type="entry name" value="IG_LIKE"/>
    <property type="match status" value="1"/>
</dbReference>
<dbReference type="Gene3D" id="3.10.320.10">
    <property type="entry name" value="Class II Histocompatibility Antigen, M Beta Chain, Chain B, domain 1"/>
    <property type="match status" value="1"/>
</dbReference>
<evidence type="ECO:0000313" key="9">
    <source>
        <dbReference type="Proteomes" id="UP000829720"/>
    </source>
</evidence>
<dbReference type="GO" id="GO:0006955">
    <property type="term" value="P:immune response"/>
    <property type="evidence" value="ECO:0007669"/>
    <property type="project" value="InterPro"/>
</dbReference>
<keyword evidence="4" id="KW-1015">Disulfide bond</keyword>
<evidence type="ECO:0000256" key="2">
    <source>
        <dbReference type="ARBA" id="ARBA00022692"/>
    </source>
</evidence>
<accession>A0A8T3CQM4</accession>
<dbReference type="Gene3D" id="2.60.40.10">
    <property type="entry name" value="Immunoglobulins"/>
    <property type="match status" value="1"/>
</dbReference>
<comment type="subcellular location">
    <subcellularLocation>
        <location evidence="1">Membrane</location>
        <topology evidence="1">Single-pass type I membrane protein</topology>
    </subcellularLocation>
</comment>
<dbReference type="PANTHER" id="PTHR19944">
    <property type="entry name" value="MHC CLASS II-RELATED"/>
    <property type="match status" value="1"/>
</dbReference>
<evidence type="ECO:0000259" key="7">
    <source>
        <dbReference type="PROSITE" id="PS50835"/>
    </source>
</evidence>
<dbReference type="Proteomes" id="UP000829720">
    <property type="component" value="Unassembled WGS sequence"/>
</dbReference>
<dbReference type="OrthoDB" id="9940220at2759"/>
<keyword evidence="3 6" id="KW-1133">Transmembrane helix</keyword>
<dbReference type="GO" id="GO:0042613">
    <property type="term" value="C:MHC class II protein complex"/>
    <property type="evidence" value="ECO:0007669"/>
    <property type="project" value="InterPro"/>
</dbReference>
<keyword evidence="2 6" id="KW-0812">Transmembrane</keyword>
<dbReference type="SMART" id="SM00407">
    <property type="entry name" value="IGc1"/>
    <property type="match status" value="1"/>
</dbReference>
<evidence type="ECO:0000313" key="8">
    <source>
        <dbReference type="EMBL" id="KAI1886080.1"/>
    </source>
</evidence>
<dbReference type="GO" id="GO:0019882">
    <property type="term" value="P:antigen processing and presentation"/>
    <property type="evidence" value="ECO:0007669"/>
    <property type="project" value="InterPro"/>
</dbReference>
<feature type="domain" description="Ig-like" evidence="7">
    <location>
        <begin position="122"/>
        <end position="212"/>
    </location>
</feature>
<feature type="transmembrane region" description="Helical" evidence="6">
    <location>
        <begin position="225"/>
        <end position="246"/>
    </location>
</feature>
<dbReference type="Pfam" id="PF00969">
    <property type="entry name" value="MHC_II_beta"/>
    <property type="match status" value="1"/>
</dbReference>
<dbReference type="InterPro" id="IPR013783">
    <property type="entry name" value="Ig-like_fold"/>
</dbReference>
<dbReference type="EMBL" id="JAERUA010000020">
    <property type="protein sequence ID" value="KAI1886080.1"/>
    <property type="molecule type" value="Genomic_DNA"/>
</dbReference>
<evidence type="ECO:0000256" key="1">
    <source>
        <dbReference type="ARBA" id="ARBA00004479"/>
    </source>
</evidence>
<evidence type="ECO:0000256" key="6">
    <source>
        <dbReference type="SAM" id="Phobius"/>
    </source>
</evidence>
<keyword evidence="9" id="KW-1185">Reference proteome</keyword>
<dbReference type="SUPFAM" id="SSF48726">
    <property type="entry name" value="Immunoglobulin"/>
    <property type="match status" value="1"/>
</dbReference>
<comment type="caution">
    <text evidence="8">The sequence shown here is derived from an EMBL/GenBank/DDBJ whole genome shotgun (WGS) entry which is preliminary data.</text>
</comment>
<proteinExistence type="predicted"/>
<keyword evidence="6" id="KW-0472">Membrane</keyword>
<dbReference type="InterPro" id="IPR003597">
    <property type="entry name" value="Ig_C1-set"/>
</dbReference>
<dbReference type="InterPro" id="IPR011162">
    <property type="entry name" value="MHC_I/II-like_Ag-recog"/>
</dbReference>
<sequence>MHFLTTPAMSTFYSCISNAVLLFALLPNTDGYFLQLLTECRYTSEDLHDIEFLSRQIFNKLEFARYNSTLNKYIGYTEHGVNNAERWNADPAVLARQLSNLDVCKHNTALYWENMLKKTVEPSIEIISASPASSKHPAMLVCAVYDFYPKGIKVTWLRDGQEVTSDVTSTEELSNGDWYYQLHSHLEYTPRSGETISCKVEHGSLPQGKVVTWDPSMPEAERNKVIIGASALVLGLIITIAGVVYYKKKSTGRILVPSS</sequence>
<dbReference type="SMART" id="SM00921">
    <property type="entry name" value="MHC_II_beta"/>
    <property type="match status" value="1"/>
</dbReference>